<dbReference type="SUPFAM" id="SSF49503">
    <property type="entry name" value="Cupredoxins"/>
    <property type="match status" value="1"/>
</dbReference>
<evidence type="ECO:0000313" key="1">
    <source>
        <dbReference type="EMBL" id="MEN2789045.1"/>
    </source>
</evidence>
<organism evidence="1 2">
    <name type="scientific">Sphingomonas oligophenolica</name>
    <dbReference type="NCBI Taxonomy" id="301154"/>
    <lineage>
        <taxon>Bacteria</taxon>
        <taxon>Pseudomonadati</taxon>
        <taxon>Pseudomonadota</taxon>
        <taxon>Alphaproteobacteria</taxon>
        <taxon>Sphingomonadales</taxon>
        <taxon>Sphingomonadaceae</taxon>
        <taxon>Sphingomonas</taxon>
    </lineage>
</organism>
<proteinExistence type="predicted"/>
<dbReference type="InterPro" id="IPR008972">
    <property type="entry name" value="Cupredoxin"/>
</dbReference>
<dbReference type="RefSeq" id="WP_343891948.1">
    <property type="nucleotide sequence ID" value="NZ_BAAAEH010000047.1"/>
</dbReference>
<keyword evidence="2" id="KW-1185">Reference proteome</keyword>
<sequence length="64" mass="6805">MAFGAPPPDLHVGDTILWVNRDLFRHTATARDGGFDPDLSPAGTARLVLKSLELFPFSAGSIPA</sequence>
<evidence type="ECO:0008006" key="3">
    <source>
        <dbReference type="Google" id="ProtNLM"/>
    </source>
</evidence>
<protein>
    <recommendedName>
        <fullName evidence="3">TauD/TfdA-like domain-containing protein</fullName>
    </recommendedName>
</protein>
<dbReference type="EMBL" id="JBDIME010000003">
    <property type="protein sequence ID" value="MEN2789045.1"/>
    <property type="molecule type" value="Genomic_DNA"/>
</dbReference>
<evidence type="ECO:0000313" key="2">
    <source>
        <dbReference type="Proteomes" id="UP001419910"/>
    </source>
</evidence>
<comment type="caution">
    <text evidence="1">The sequence shown here is derived from an EMBL/GenBank/DDBJ whole genome shotgun (WGS) entry which is preliminary data.</text>
</comment>
<accession>A0ABU9XZQ8</accession>
<name>A0ABU9XZQ8_9SPHN</name>
<dbReference type="Proteomes" id="UP001419910">
    <property type="component" value="Unassembled WGS sequence"/>
</dbReference>
<reference evidence="1 2" key="1">
    <citation type="submission" date="2024-05" db="EMBL/GenBank/DDBJ databases">
        <authorList>
            <person name="Liu Q."/>
            <person name="Xin Y.-H."/>
        </authorList>
    </citation>
    <scope>NUCLEOTIDE SEQUENCE [LARGE SCALE GENOMIC DNA]</scope>
    <source>
        <strain evidence="1 2">CGMCC 1.10181</strain>
    </source>
</reference>
<gene>
    <name evidence="1" type="ORF">ABC974_05360</name>
</gene>